<proteinExistence type="predicted"/>
<name>A0ABV3XYM2_9ACTN</name>
<keyword evidence="2" id="KW-1185">Reference proteome</keyword>
<accession>A0ABV3XYM2</accession>
<evidence type="ECO:0000313" key="1">
    <source>
        <dbReference type="EMBL" id="MEX6428397.1"/>
    </source>
</evidence>
<comment type="caution">
    <text evidence="1">The sequence shown here is derived from an EMBL/GenBank/DDBJ whole genome shotgun (WGS) entry which is preliminary data.</text>
</comment>
<dbReference type="Proteomes" id="UP001560267">
    <property type="component" value="Unassembled WGS sequence"/>
</dbReference>
<evidence type="ECO:0000313" key="2">
    <source>
        <dbReference type="Proteomes" id="UP001560267"/>
    </source>
</evidence>
<sequence>MANHPRRPRCIAVIEDRRLRHGQVRSSGAAVLKMPLLGIDAWGSCIRYRGVVRSSAHRLAECRRSLLAADAAQRSRVRVGLAVID</sequence>
<dbReference type="EMBL" id="JBFSHR010000002">
    <property type="protein sequence ID" value="MEX6428397.1"/>
    <property type="molecule type" value="Genomic_DNA"/>
</dbReference>
<reference evidence="1 2" key="1">
    <citation type="submission" date="2024-07" db="EMBL/GenBank/DDBJ databases">
        <title>Draft Genome Sequence of Ferrimicrobium acidiphilum Strain YE2023, Isolated from a Pulp of Bioleach Reactor.</title>
        <authorList>
            <person name="Elkina Y.A."/>
            <person name="Bulaeva A.G."/>
            <person name="Beletsky A.V."/>
            <person name="Mardanov A.V."/>
        </authorList>
    </citation>
    <scope>NUCLEOTIDE SEQUENCE [LARGE SCALE GENOMIC DNA]</scope>
    <source>
        <strain evidence="1 2">YE2023</strain>
    </source>
</reference>
<organism evidence="1 2">
    <name type="scientific">Ferrimicrobium acidiphilum</name>
    <dbReference type="NCBI Taxonomy" id="121039"/>
    <lineage>
        <taxon>Bacteria</taxon>
        <taxon>Bacillati</taxon>
        <taxon>Actinomycetota</taxon>
        <taxon>Acidimicrobiia</taxon>
        <taxon>Acidimicrobiales</taxon>
        <taxon>Acidimicrobiaceae</taxon>
        <taxon>Ferrimicrobium</taxon>
    </lineage>
</organism>
<protein>
    <submittedName>
        <fullName evidence="1">Uncharacterized protein</fullName>
    </submittedName>
</protein>
<gene>
    <name evidence="1" type="ORF">AB6A68_00870</name>
</gene>